<name>A0ABU1V2Z1_9GAMM</name>
<dbReference type="InterPro" id="IPR035906">
    <property type="entry name" value="MetI-like_sf"/>
</dbReference>
<evidence type="ECO:0000313" key="7">
    <source>
        <dbReference type="EMBL" id="MDR7091815.1"/>
    </source>
</evidence>
<dbReference type="Gene3D" id="1.10.3720.10">
    <property type="entry name" value="MetI-like"/>
    <property type="match status" value="1"/>
</dbReference>
<comment type="subcellular location">
    <subcellularLocation>
        <location evidence="1 5">Cell membrane</location>
        <topology evidence="1 5">Multi-pass membrane protein</topology>
    </subcellularLocation>
</comment>
<keyword evidence="2 5" id="KW-0812">Transmembrane</keyword>
<dbReference type="InterPro" id="IPR000515">
    <property type="entry name" value="MetI-like"/>
</dbReference>
<evidence type="ECO:0000256" key="3">
    <source>
        <dbReference type="ARBA" id="ARBA00022989"/>
    </source>
</evidence>
<evidence type="ECO:0000256" key="5">
    <source>
        <dbReference type="RuleBase" id="RU363032"/>
    </source>
</evidence>
<keyword evidence="8" id="KW-1185">Reference proteome</keyword>
<evidence type="ECO:0000259" key="6">
    <source>
        <dbReference type="PROSITE" id="PS50928"/>
    </source>
</evidence>
<feature type="transmembrane region" description="Helical" evidence="5">
    <location>
        <begin position="503"/>
        <end position="523"/>
    </location>
</feature>
<dbReference type="PANTHER" id="PTHR42727">
    <property type="entry name" value="PHOSPHATE TRANSPORT SYSTEM PERMEASE PROTEIN"/>
    <property type="match status" value="1"/>
</dbReference>
<protein>
    <submittedName>
        <fullName evidence="7">Phosphate transport system permease protein</fullName>
    </submittedName>
</protein>
<reference evidence="7 8" key="1">
    <citation type="submission" date="2023-07" db="EMBL/GenBank/DDBJ databases">
        <title>Sorghum-associated microbial communities from plants grown in Nebraska, USA.</title>
        <authorList>
            <person name="Schachtman D."/>
        </authorList>
    </citation>
    <scope>NUCLEOTIDE SEQUENCE [LARGE SCALE GENOMIC DNA]</scope>
    <source>
        <strain evidence="7 8">BE190</strain>
    </source>
</reference>
<keyword evidence="4 5" id="KW-0472">Membrane</keyword>
<proteinExistence type="inferred from homology"/>
<dbReference type="PANTHER" id="PTHR42727:SF1">
    <property type="entry name" value="PHOSPHATE TRANSPORT SYSTEM PERMEASE"/>
    <property type="match status" value="1"/>
</dbReference>
<dbReference type="InterPro" id="IPR036322">
    <property type="entry name" value="WD40_repeat_dom_sf"/>
</dbReference>
<feature type="transmembrane region" description="Helical" evidence="5">
    <location>
        <begin position="659"/>
        <end position="679"/>
    </location>
</feature>
<feature type="transmembrane region" description="Helical" evidence="5">
    <location>
        <begin position="614"/>
        <end position="638"/>
    </location>
</feature>
<dbReference type="PROSITE" id="PS50928">
    <property type="entry name" value="ABC_TM1"/>
    <property type="match status" value="1"/>
</dbReference>
<comment type="caution">
    <text evidence="7">The sequence shown here is derived from an EMBL/GenBank/DDBJ whole genome shotgun (WGS) entry which is preliminary data.</text>
</comment>
<evidence type="ECO:0000256" key="1">
    <source>
        <dbReference type="ARBA" id="ARBA00004651"/>
    </source>
</evidence>
<feature type="transmembrane region" description="Helical" evidence="5">
    <location>
        <begin position="571"/>
        <end position="594"/>
    </location>
</feature>
<dbReference type="SUPFAM" id="SSF50978">
    <property type="entry name" value="WD40 repeat-like"/>
    <property type="match status" value="1"/>
</dbReference>
<feature type="domain" description="ABC transmembrane type-1" evidence="6">
    <location>
        <begin position="462"/>
        <end position="749"/>
    </location>
</feature>
<accession>A0ABU1V2Z1</accession>
<organism evidence="7 8">
    <name type="scientific">Cellvibrio fibrivorans</name>
    <dbReference type="NCBI Taxonomy" id="126350"/>
    <lineage>
        <taxon>Bacteria</taxon>
        <taxon>Pseudomonadati</taxon>
        <taxon>Pseudomonadota</taxon>
        <taxon>Gammaproteobacteria</taxon>
        <taxon>Cellvibrionales</taxon>
        <taxon>Cellvibrionaceae</taxon>
        <taxon>Cellvibrio</taxon>
    </lineage>
</organism>
<dbReference type="SUPFAM" id="SSF161098">
    <property type="entry name" value="MetI-like"/>
    <property type="match status" value="1"/>
</dbReference>
<feature type="transmembrane region" description="Helical" evidence="5">
    <location>
        <begin position="529"/>
        <end position="551"/>
    </location>
</feature>
<sequence>MSEPSISVKQTLSLMPTTEQRSRLRRIRKLKDNISRYGVMSAGIAVVFSLGLIFFYLFSEVAPLFRGASVDVVKTFDQAELHQIEQDSTEFLTLERYEEIGGSFKRSGAVSFFNVNDGKTILEAQLPRTEGAEFASLATSTADHGLVAYGFNNGEVVVTKTNYSLSYPQDKRLITPTLLFPLGESPVRLDEQGTALKVLAIQETSGSTLIGSITADNRLLLGVFSESTNMITGESSLSQEVFTLPPLPAGMNAIAMQIDEGAQHLVIATDTAQIILYKIINPAAAERKEPVSVGGGKITVLQFLVGTGSLIVGTDKGEVSQWFLVRDESNEYHVEFVRAFESLPGAITSVAPEFARRGFWAGDDQGNIGIYFGTSERTLLIQSISDKPIQNIAISPINNRVLLIDGGKKVAVADVWNKHPEVSFHSLWEKVWYEGREAPEYIWQASSGSDNFEAKMSFIPLTLGTLKAAFFAILFAVPLGVMGAIYTAYFMTPKLRGLVKPTIEIMAALPTVILGFLAGLWLAPFMENHLPAIFSILILLPVIMLVTGFIWSRFPESIRNRVPEGWEAVILVLPIILTVWACVAVSPFTEVWFFDGSMRQWFTDNGINYDQRNALVVGIVMGFAVIPSIFSIAEDAVFSVPRHLTQGSLALGATRWQTMVGVVLPTASPGIFSAVMMGFGRAVGETMIVLMATGNSPVVNFNIFEGMRTLSANIAVELPETAVASTHFRVLFLAALVLLALTFVVNTLAEVIRQRLRQRYSNL</sequence>
<dbReference type="Proteomes" id="UP001253595">
    <property type="component" value="Unassembled WGS sequence"/>
</dbReference>
<keyword evidence="3 5" id="KW-1133">Transmembrane helix</keyword>
<feature type="transmembrane region" description="Helical" evidence="5">
    <location>
        <begin position="468"/>
        <end position="491"/>
    </location>
</feature>
<comment type="similarity">
    <text evidence="5">Belongs to the binding-protein-dependent transport system permease family.</text>
</comment>
<keyword evidence="5" id="KW-0813">Transport</keyword>
<gene>
    <name evidence="7" type="ORF">J2X05_003853</name>
</gene>
<feature type="transmembrane region" description="Helical" evidence="5">
    <location>
        <begin position="34"/>
        <end position="58"/>
    </location>
</feature>
<dbReference type="EMBL" id="JAVDVX010000008">
    <property type="protein sequence ID" value="MDR7091815.1"/>
    <property type="molecule type" value="Genomic_DNA"/>
</dbReference>
<evidence type="ECO:0000313" key="8">
    <source>
        <dbReference type="Proteomes" id="UP001253595"/>
    </source>
</evidence>
<evidence type="ECO:0000256" key="2">
    <source>
        <dbReference type="ARBA" id="ARBA00022692"/>
    </source>
</evidence>
<feature type="transmembrane region" description="Helical" evidence="5">
    <location>
        <begin position="728"/>
        <end position="749"/>
    </location>
</feature>
<dbReference type="RefSeq" id="WP_310075528.1">
    <property type="nucleotide sequence ID" value="NZ_JAVDVX010000008.1"/>
</dbReference>
<dbReference type="Pfam" id="PF00528">
    <property type="entry name" value="BPD_transp_1"/>
    <property type="match status" value="1"/>
</dbReference>
<dbReference type="CDD" id="cd06261">
    <property type="entry name" value="TM_PBP2"/>
    <property type="match status" value="1"/>
</dbReference>
<evidence type="ECO:0000256" key="4">
    <source>
        <dbReference type="ARBA" id="ARBA00023136"/>
    </source>
</evidence>